<keyword evidence="2 8" id="KW-0597">Phosphoprotein</keyword>
<protein>
    <recommendedName>
        <fullName evidence="1">Stage 0 sporulation protein A homolog</fullName>
    </recommendedName>
</protein>
<evidence type="ECO:0000256" key="9">
    <source>
        <dbReference type="PROSITE-ProRule" id="PRU01091"/>
    </source>
</evidence>
<evidence type="ECO:0000256" key="3">
    <source>
        <dbReference type="ARBA" id="ARBA00023012"/>
    </source>
</evidence>
<dbReference type="Gene3D" id="3.40.50.2300">
    <property type="match status" value="1"/>
</dbReference>
<dbReference type="SUPFAM" id="SSF52172">
    <property type="entry name" value="CheY-like"/>
    <property type="match status" value="1"/>
</dbReference>
<feature type="DNA-binding region" description="OmpR/PhoB-type" evidence="9">
    <location>
        <begin position="126"/>
        <end position="222"/>
    </location>
</feature>
<feature type="domain" description="OmpR/PhoB-type" evidence="11">
    <location>
        <begin position="126"/>
        <end position="222"/>
    </location>
</feature>
<evidence type="ECO:0000256" key="2">
    <source>
        <dbReference type="ARBA" id="ARBA00022553"/>
    </source>
</evidence>
<proteinExistence type="predicted"/>
<accession>A0A6N2RI17</accession>
<keyword evidence="6" id="KW-0804">Transcription</keyword>
<dbReference type="Pfam" id="PF00486">
    <property type="entry name" value="Trans_reg_C"/>
    <property type="match status" value="1"/>
</dbReference>
<evidence type="ECO:0000256" key="1">
    <source>
        <dbReference type="ARBA" id="ARBA00018672"/>
    </source>
</evidence>
<dbReference type="GO" id="GO:0000156">
    <property type="term" value="F:phosphorelay response regulator activity"/>
    <property type="evidence" value="ECO:0007669"/>
    <property type="project" value="TreeGrafter"/>
</dbReference>
<organism evidence="12">
    <name type="scientific">Blautia glucerasea</name>
    <dbReference type="NCBI Taxonomy" id="536633"/>
    <lineage>
        <taxon>Bacteria</taxon>
        <taxon>Bacillati</taxon>
        <taxon>Bacillota</taxon>
        <taxon>Clostridia</taxon>
        <taxon>Lachnospirales</taxon>
        <taxon>Lachnospiraceae</taxon>
        <taxon>Blautia</taxon>
    </lineage>
</organism>
<name>A0A6N2RI17_9FIRM</name>
<dbReference type="GO" id="GO:0000976">
    <property type="term" value="F:transcription cis-regulatory region binding"/>
    <property type="evidence" value="ECO:0007669"/>
    <property type="project" value="TreeGrafter"/>
</dbReference>
<dbReference type="Gene3D" id="1.10.10.10">
    <property type="entry name" value="Winged helix-like DNA-binding domain superfamily/Winged helix DNA-binding domain"/>
    <property type="match status" value="1"/>
</dbReference>
<reference evidence="12" key="1">
    <citation type="submission" date="2019-11" db="EMBL/GenBank/DDBJ databases">
        <authorList>
            <person name="Feng L."/>
        </authorList>
    </citation>
    <scope>NUCLEOTIDE SEQUENCE</scope>
    <source>
        <strain evidence="12">BgluceraseaLFYP119</strain>
    </source>
</reference>
<dbReference type="InterPro" id="IPR016032">
    <property type="entry name" value="Sig_transdc_resp-reg_C-effctor"/>
</dbReference>
<dbReference type="FunFam" id="1.10.10.10:FF:000018">
    <property type="entry name" value="DNA-binding response regulator ResD"/>
    <property type="match status" value="1"/>
</dbReference>
<sequence length="222" mass="25457">MIYCVEDEKNIRELLVYTLETTGFFARGLADGRELKSALKKELPALILLDIMLPGEDGYSLLSKLKADPETRNIPVIMVTAKEAEFDKVKALEAGADDYITKPFGMMEFIARVKAVLRRCSRKEEKRELRCGELSVLVGRHEVQWKDRKIELTRKEFELLQYLLENKGLVMSRNQILCHVWGYDFDGETRTVDVHVRTLRQKLGEAGSMVETVRGVGYRIGE</sequence>
<dbReference type="Gene3D" id="6.10.250.690">
    <property type="match status" value="1"/>
</dbReference>
<evidence type="ECO:0000259" key="10">
    <source>
        <dbReference type="PROSITE" id="PS50110"/>
    </source>
</evidence>
<dbReference type="SUPFAM" id="SSF46894">
    <property type="entry name" value="C-terminal effector domain of the bipartite response regulators"/>
    <property type="match status" value="1"/>
</dbReference>
<dbReference type="InterPro" id="IPR001789">
    <property type="entry name" value="Sig_transdc_resp-reg_receiver"/>
</dbReference>
<dbReference type="GO" id="GO:0032993">
    <property type="term" value="C:protein-DNA complex"/>
    <property type="evidence" value="ECO:0007669"/>
    <property type="project" value="TreeGrafter"/>
</dbReference>
<dbReference type="InterPro" id="IPR001867">
    <property type="entry name" value="OmpR/PhoB-type_DNA-bd"/>
</dbReference>
<feature type="modified residue" description="4-aspartylphosphate" evidence="8">
    <location>
        <position position="50"/>
    </location>
</feature>
<evidence type="ECO:0000256" key="4">
    <source>
        <dbReference type="ARBA" id="ARBA00023015"/>
    </source>
</evidence>
<dbReference type="SMART" id="SM00448">
    <property type="entry name" value="REC"/>
    <property type="match status" value="1"/>
</dbReference>
<dbReference type="InterPro" id="IPR036388">
    <property type="entry name" value="WH-like_DNA-bd_sf"/>
</dbReference>
<dbReference type="PROSITE" id="PS50110">
    <property type="entry name" value="RESPONSE_REGULATORY"/>
    <property type="match status" value="1"/>
</dbReference>
<comment type="function">
    <text evidence="7">May play the central regulatory role in sporulation. It may be an element of the effector pathway responsible for the activation of sporulation genes in response to nutritional stress. Spo0A may act in concert with spo0H (a sigma factor) to control the expression of some genes that are critical to the sporulation process.</text>
</comment>
<dbReference type="InterPro" id="IPR011006">
    <property type="entry name" value="CheY-like_superfamily"/>
</dbReference>
<dbReference type="RefSeq" id="WP_156352564.1">
    <property type="nucleotide sequence ID" value="NZ_CACRST010000007.1"/>
</dbReference>
<gene>
    <name evidence="12" type="primary">phoB_1</name>
    <name evidence="12" type="ORF">BGLFYP119_00613</name>
</gene>
<dbReference type="PANTHER" id="PTHR48111:SF1">
    <property type="entry name" value="TWO-COMPONENT RESPONSE REGULATOR ORR33"/>
    <property type="match status" value="1"/>
</dbReference>
<evidence type="ECO:0000256" key="5">
    <source>
        <dbReference type="ARBA" id="ARBA00023125"/>
    </source>
</evidence>
<evidence type="ECO:0000259" key="11">
    <source>
        <dbReference type="PROSITE" id="PS51755"/>
    </source>
</evidence>
<keyword evidence="5 9" id="KW-0238">DNA-binding</keyword>
<dbReference type="EMBL" id="CACRST010000007">
    <property type="protein sequence ID" value="VYS79465.1"/>
    <property type="molecule type" value="Genomic_DNA"/>
</dbReference>
<evidence type="ECO:0000256" key="6">
    <source>
        <dbReference type="ARBA" id="ARBA00023163"/>
    </source>
</evidence>
<evidence type="ECO:0000256" key="7">
    <source>
        <dbReference type="ARBA" id="ARBA00024867"/>
    </source>
</evidence>
<dbReference type="InterPro" id="IPR039420">
    <property type="entry name" value="WalR-like"/>
</dbReference>
<feature type="domain" description="Response regulatory" evidence="10">
    <location>
        <begin position="1"/>
        <end position="117"/>
    </location>
</feature>
<keyword evidence="4" id="KW-0805">Transcription regulation</keyword>
<evidence type="ECO:0000313" key="12">
    <source>
        <dbReference type="EMBL" id="VYS79465.1"/>
    </source>
</evidence>
<keyword evidence="3" id="KW-0902">Two-component regulatory system</keyword>
<dbReference type="PROSITE" id="PS51755">
    <property type="entry name" value="OMPR_PHOB"/>
    <property type="match status" value="1"/>
</dbReference>
<dbReference type="AlphaFoldDB" id="A0A6N2RI17"/>
<dbReference type="SMART" id="SM00862">
    <property type="entry name" value="Trans_reg_C"/>
    <property type="match status" value="1"/>
</dbReference>
<dbReference type="CDD" id="cd00383">
    <property type="entry name" value="trans_reg_C"/>
    <property type="match status" value="1"/>
</dbReference>
<dbReference type="GO" id="GO:0005829">
    <property type="term" value="C:cytosol"/>
    <property type="evidence" value="ECO:0007669"/>
    <property type="project" value="TreeGrafter"/>
</dbReference>
<dbReference type="PANTHER" id="PTHR48111">
    <property type="entry name" value="REGULATOR OF RPOS"/>
    <property type="match status" value="1"/>
</dbReference>
<evidence type="ECO:0000256" key="8">
    <source>
        <dbReference type="PROSITE-ProRule" id="PRU00169"/>
    </source>
</evidence>
<dbReference type="Pfam" id="PF00072">
    <property type="entry name" value="Response_reg"/>
    <property type="match status" value="1"/>
</dbReference>
<dbReference type="GO" id="GO:0006355">
    <property type="term" value="P:regulation of DNA-templated transcription"/>
    <property type="evidence" value="ECO:0007669"/>
    <property type="project" value="InterPro"/>
</dbReference>